<dbReference type="EMBL" id="FNCS01000001">
    <property type="protein sequence ID" value="SDG25172.1"/>
    <property type="molecule type" value="Genomic_DNA"/>
</dbReference>
<evidence type="ECO:0000313" key="3">
    <source>
        <dbReference type="Proteomes" id="UP000199495"/>
    </source>
</evidence>
<dbReference type="Proteomes" id="UP000199495">
    <property type="component" value="Unassembled WGS sequence"/>
</dbReference>
<proteinExistence type="predicted"/>
<keyword evidence="3" id="KW-1185">Reference proteome</keyword>
<protein>
    <submittedName>
        <fullName evidence="2">Uncharacterized protein</fullName>
    </submittedName>
</protein>
<evidence type="ECO:0000256" key="1">
    <source>
        <dbReference type="SAM" id="SignalP"/>
    </source>
</evidence>
<organism evidence="2 3">
    <name type="scientific">Pelagibacterium luteolum</name>
    <dbReference type="NCBI Taxonomy" id="440168"/>
    <lineage>
        <taxon>Bacteria</taxon>
        <taxon>Pseudomonadati</taxon>
        <taxon>Pseudomonadota</taxon>
        <taxon>Alphaproteobacteria</taxon>
        <taxon>Hyphomicrobiales</taxon>
        <taxon>Devosiaceae</taxon>
        <taxon>Pelagibacterium</taxon>
    </lineage>
</organism>
<evidence type="ECO:0000313" key="2">
    <source>
        <dbReference type="EMBL" id="SDG25172.1"/>
    </source>
</evidence>
<feature type="signal peptide" evidence="1">
    <location>
        <begin position="1"/>
        <end position="21"/>
    </location>
</feature>
<gene>
    <name evidence="2" type="ORF">SAMN04487974_101655</name>
</gene>
<sequence>MKILVTATLISALAFAAPAQAQLFKSGNSGLLGIANNLVGLQTGHISVLNGGILNGSNVLSGIGLGSSAQTSNNSTNVTGSGHALGNQWGSNYSHSFNRRGFGW</sequence>
<keyword evidence="1" id="KW-0732">Signal</keyword>
<name>A0A1G7SQK7_9HYPH</name>
<accession>A0A1G7SQK7</accession>
<dbReference type="RefSeq" id="WP_090591371.1">
    <property type="nucleotide sequence ID" value="NZ_FNCS01000001.1"/>
</dbReference>
<dbReference type="AlphaFoldDB" id="A0A1G7SQK7"/>
<dbReference type="OrthoDB" id="7961377at2"/>
<reference evidence="2 3" key="1">
    <citation type="submission" date="2016-10" db="EMBL/GenBank/DDBJ databases">
        <authorList>
            <person name="de Groot N.N."/>
        </authorList>
    </citation>
    <scope>NUCLEOTIDE SEQUENCE [LARGE SCALE GENOMIC DNA]</scope>
    <source>
        <strain evidence="2 3">CGMCC 1.10267</strain>
    </source>
</reference>
<feature type="chain" id="PRO_5011580309" evidence="1">
    <location>
        <begin position="22"/>
        <end position="104"/>
    </location>
</feature>